<sequence>MSAGSIQTVVVCVPSVSATTAQQAVCARVGTQFYVPAKVQAYLLDPSRKNDIDAALGQFDYAYAAGIWTLAFSMVVGLYFVSHGIGQVLGMIRRG</sequence>
<reference evidence="3" key="1">
    <citation type="journal article" date="2019" name="Int. J. Syst. Evol. Microbiol.">
        <title>The Global Catalogue of Microorganisms (GCM) 10K type strain sequencing project: providing services to taxonomists for standard genome sequencing and annotation.</title>
        <authorList>
            <consortium name="The Broad Institute Genomics Platform"/>
            <consortium name="The Broad Institute Genome Sequencing Center for Infectious Disease"/>
            <person name="Wu L."/>
            <person name="Ma J."/>
        </authorList>
    </citation>
    <scope>NUCLEOTIDE SEQUENCE [LARGE SCALE GENOMIC DNA]</scope>
    <source>
        <strain evidence="3">KCTC 23916</strain>
    </source>
</reference>
<comment type="caution">
    <text evidence="2">The sequence shown here is derived from an EMBL/GenBank/DDBJ whole genome shotgun (WGS) entry which is preliminary data.</text>
</comment>
<keyword evidence="1" id="KW-0812">Transmembrane</keyword>
<feature type="transmembrane region" description="Helical" evidence="1">
    <location>
        <begin position="61"/>
        <end position="81"/>
    </location>
</feature>
<keyword evidence="1" id="KW-0472">Membrane</keyword>
<protein>
    <submittedName>
        <fullName evidence="2">Uncharacterized protein</fullName>
    </submittedName>
</protein>
<name>A0ABQ2XGS7_9BURK</name>
<dbReference type="Proteomes" id="UP000620127">
    <property type="component" value="Unassembled WGS sequence"/>
</dbReference>
<evidence type="ECO:0000256" key="1">
    <source>
        <dbReference type="SAM" id="Phobius"/>
    </source>
</evidence>
<dbReference type="RefSeq" id="WP_189346380.1">
    <property type="nucleotide sequence ID" value="NZ_BMYT01000003.1"/>
</dbReference>
<keyword evidence="1" id="KW-1133">Transmembrane helix</keyword>
<accession>A0ABQ2XGS7</accession>
<evidence type="ECO:0000313" key="3">
    <source>
        <dbReference type="Proteomes" id="UP000620127"/>
    </source>
</evidence>
<dbReference type="EMBL" id="BMYT01000003">
    <property type="protein sequence ID" value="GGX14088.1"/>
    <property type="molecule type" value="Genomic_DNA"/>
</dbReference>
<evidence type="ECO:0000313" key="2">
    <source>
        <dbReference type="EMBL" id="GGX14088.1"/>
    </source>
</evidence>
<gene>
    <name evidence="2" type="ORF">GCM10011282_20260</name>
</gene>
<keyword evidence="3" id="KW-1185">Reference proteome</keyword>
<proteinExistence type="predicted"/>
<organism evidence="2 3">
    <name type="scientific">Undibacterium macrobrachii</name>
    <dbReference type="NCBI Taxonomy" id="1119058"/>
    <lineage>
        <taxon>Bacteria</taxon>
        <taxon>Pseudomonadati</taxon>
        <taxon>Pseudomonadota</taxon>
        <taxon>Betaproteobacteria</taxon>
        <taxon>Burkholderiales</taxon>
        <taxon>Oxalobacteraceae</taxon>
        <taxon>Undibacterium</taxon>
    </lineage>
</organism>